<dbReference type="Proteomes" id="UP000676310">
    <property type="component" value="Unassembled WGS sequence"/>
</dbReference>
<dbReference type="OrthoDB" id="428577at2759"/>
<evidence type="ECO:0000259" key="1">
    <source>
        <dbReference type="PROSITE" id="PS50053"/>
    </source>
</evidence>
<dbReference type="AlphaFoldDB" id="A0A8J2IJ15"/>
<dbReference type="PROSITE" id="PS50053">
    <property type="entry name" value="UBIQUITIN_2"/>
    <property type="match status" value="1"/>
</dbReference>
<dbReference type="InterPro" id="IPR000626">
    <property type="entry name" value="Ubiquitin-like_dom"/>
</dbReference>
<dbReference type="Gene3D" id="3.10.20.90">
    <property type="entry name" value="Phosphatidylinositol 3-kinase Catalytic Subunit, Chain A, domain 1"/>
    <property type="match status" value="1"/>
</dbReference>
<evidence type="ECO:0000313" key="3">
    <source>
        <dbReference type="Proteomes" id="UP000676310"/>
    </source>
</evidence>
<gene>
    <name evidence="2" type="ORF">ALTATR162_LOCUS9936</name>
</gene>
<dbReference type="SUPFAM" id="SSF54236">
    <property type="entry name" value="Ubiquitin-like"/>
    <property type="match status" value="1"/>
</dbReference>
<evidence type="ECO:0000313" key="2">
    <source>
        <dbReference type="EMBL" id="CAG5181989.1"/>
    </source>
</evidence>
<dbReference type="RefSeq" id="XP_043173507.1">
    <property type="nucleotide sequence ID" value="XM_043317572.1"/>
</dbReference>
<accession>A0A8J2IJ15</accession>
<dbReference type="EMBL" id="CAJRGZ010000027">
    <property type="protein sequence ID" value="CAG5181989.1"/>
    <property type="molecule type" value="Genomic_DNA"/>
</dbReference>
<comment type="caution">
    <text evidence="2">The sequence shown here is derived from an EMBL/GenBank/DDBJ whole genome shotgun (WGS) entry which is preliminary data.</text>
</comment>
<dbReference type="Pfam" id="PF00240">
    <property type="entry name" value="ubiquitin"/>
    <property type="match status" value="1"/>
</dbReference>
<name>A0A8J2IJ15_9PLEO</name>
<dbReference type="GeneID" id="67022212"/>
<keyword evidence="3" id="KW-1185">Reference proteome</keyword>
<protein>
    <recommendedName>
        <fullName evidence="1">Ubiquitin-like domain-containing protein</fullName>
    </recommendedName>
</protein>
<organism evidence="2 3">
    <name type="scientific">Alternaria atra</name>
    <dbReference type="NCBI Taxonomy" id="119953"/>
    <lineage>
        <taxon>Eukaryota</taxon>
        <taxon>Fungi</taxon>
        <taxon>Dikarya</taxon>
        <taxon>Ascomycota</taxon>
        <taxon>Pezizomycotina</taxon>
        <taxon>Dothideomycetes</taxon>
        <taxon>Pleosporomycetidae</taxon>
        <taxon>Pleosporales</taxon>
        <taxon>Pleosporineae</taxon>
        <taxon>Pleosporaceae</taxon>
        <taxon>Alternaria</taxon>
        <taxon>Alternaria sect. Ulocladioides</taxon>
    </lineage>
</organism>
<proteinExistence type="predicted"/>
<dbReference type="InterPro" id="IPR029071">
    <property type="entry name" value="Ubiquitin-like_domsf"/>
</dbReference>
<sequence>MVEWLRGKGPLPLHFLVRDSRGQQLHTPEHRGPYMHMLQVEAMCMFFCSSRPYLIRIYVDEVNVITGQTTQDQDNQDYFVVPEQEFVNGHKPDPTTPPIQFRCPRFQLYATKRSFTNIRFEITPYMDNRYMQLQMFDDDPDNQQTFSILPTITVKDLKDKYNLQFEEVPSSETKLYHRGWKLNDARPLSDYGITPVGGALSCEVDKGIC</sequence>
<reference evidence="2" key="1">
    <citation type="submission" date="2021-05" db="EMBL/GenBank/DDBJ databases">
        <authorList>
            <person name="Stam R."/>
        </authorList>
    </citation>
    <scope>NUCLEOTIDE SEQUENCE</scope>
    <source>
        <strain evidence="2">CS162</strain>
    </source>
</reference>
<feature type="domain" description="Ubiquitin-like" evidence="1">
    <location>
        <begin position="129"/>
        <end position="195"/>
    </location>
</feature>